<gene>
    <name evidence="4" type="ORF">GSF22_11285</name>
</gene>
<dbReference type="InterPro" id="IPR050963">
    <property type="entry name" value="Sirohydro_Cobaltochel/CbiX"/>
</dbReference>
<evidence type="ECO:0000256" key="3">
    <source>
        <dbReference type="SAM" id="MobiDB-lite"/>
    </source>
</evidence>
<evidence type="ECO:0000256" key="1">
    <source>
        <dbReference type="ARBA" id="ARBA00022723"/>
    </source>
</evidence>
<protein>
    <submittedName>
        <fullName evidence="4">Cobalamin biosynthesis protein CbiX</fullName>
    </submittedName>
</protein>
<dbReference type="CDD" id="cd03416">
    <property type="entry name" value="CbiX_SirB_N"/>
    <property type="match status" value="1"/>
</dbReference>
<sequence>MRAAPLTPGPGGAVVLVAHGSRDPRAAASTRALVRAVRTAVPDLAVRESYLDHTSPAPDVVLGELEADGHPVAFLVPLLLTAAYHGRVDVPAAVAQARSAGLRMPVRVTRVLGPEPGPTDGPPVGPSGGAPVGPVDAPPVGPVPGSPARVAGQSTGCDPVHGALLAGLRRRLTESAPDGFDGVVLAAAGTRDAAARLTVERAAAVLGASLGVPCVAAYASAASPTADVAVEGLRAAGARRVAAAAYFLAPGRLYDVAAAAARDAGAVAVAAPLGDAPELVELILSRVGSVIG</sequence>
<feature type="compositionally biased region" description="Pro residues" evidence="3">
    <location>
        <begin position="115"/>
        <end position="125"/>
    </location>
</feature>
<name>A0ABS3VPW0_MICEH</name>
<organism evidence="4 5">
    <name type="scientific">Micromonospora echinofusca</name>
    <dbReference type="NCBI Taxonomy" id="47858"/>
    <lineage>
        <taxon>Bacteria</taxon>
        <taxon>Bacillati</taxon>
        <taxon>Actinomycetota</taxon>
        <taxon>Actinomycetes</taxon>
        <taxon>Micromonosporales</taxon>
        <taxon>Micromonosporaceae</taxon>
        <taxon>Micromonospora</taxon>
    </lineage>
</organism>
<reference evidence="4 5" key="1">
    <citation type="submission" date="2019-12" db="EMBL/GenBank/DDBJ databases">
        <title>Whole genome sequencing of endophytic Actinobacterium Micromonospora sp. MPMI6T.</title>
        <authorList>
            <person name="Evv R."/>
            <person name="Podile A.R."/>
        </authorList>
    </citation>
    <scope>NUCLEOTIDE SEQUENCE [LARGE SCALE GENOMIC DNA]</scope>
    <source>
        <strain evidence="4 5">MPMI6</strain>
    </source>
</reference>
<proteinExistence type="predicted"/>
<dbReference type="PANTHER" id="PTHR33542">
    <property type="entry name" value="SIROHYDROCHLORIN FERROCHELATASE, CHLOROPLASTIC"/>
    <property type="match status" value="1"/>
</dbReference>
<feature type="region of interest" description="Disordered" evidence="3">
    <location>
        <begin position="112"/>
        <end position="153"/>
    </location>
</feature>
<evidence type="ECO:0000256" key="2">
    <source>
        <dbReference type="ARBA" id="ARBA00023239"/>
    </source>
</evidence>
<dbReference type="SUPFAM" id="SSF53800">
    <property type="entry name" value="Chelatase"/>
    <property type="match status" value="2"/>
</dbReference>
<comment type="caution">
    <text evidence="4">The sequence shown here is derived from an EMBL/GenBank/DDBJ whole genome shotgun (WGS) entry which is preliminary data.</text>
</comment>
<dbReference type="EMBL" id="WVUH01000074">
    <property type="protein sequence ID" value="MBO4206579.1"/>
    <property type="molecule type" value="Genomic_DNA"/>
</dbReference>
<evidence type="ECO:0000313" key="4">
    <source>
        <dbReference type="EMBL" id="MBO4206579.1"/>
    </source>
</evidence>
<dbReference type="Pfam" id="PF01903">
    <property type="entry name" value="CbiX"/>
    <property type="match status" value="2"/>
</dbReference>
<dbReference type="Proteomes" id="UP000823521">
    <property type="component" value="Unassembled WGS sequence"/>
</dbReference>
<keyword evidence="5" id="KW-1185">Reference proteome</keyword>
<dbReference type="Gene3D" id="3.40.50.1400">
    <property type="match status" value="2"/>
</dbReference>
<dbReference type="PANTHER" id="PTHR33542:SF5">
    <property type="entry name" value="FERROCHELATASE CHE1"/>
    <property type="match status" value="1"/>
</dbReference>
<keyword evidence="1" id="KW-0479">Metal-binding</keyword>
<dbReference type="RefSeq" id="WP_208813483.1">
    <property type="nucleotide sequence ID" value="NZ_WVUH01000074.1"/>
</dbReference>
<keyword evidence="2" id="KW-0456">Lyase</keyword>
<feature type="compositionally biased region" description="Pro residues" evidence="3">
    <location>
        <begin position="136"/>
        <end position="145"/>
    </location>
</feature>
<accession>A0ABS3VPW0</accession>
<evidence type="ECO:0000313" key="5">
    <source>
        <dbReference type="Proteomes" id="UP000823521"/>
    </source>
</evidence>
<dbReference type="InterPro" id="IPR002762">
    <property type="entry name" value="CbiX-like"/>
</dbReference>